<evidence type="ECO:0000256" key="1">
    <source>
        <dbReference type="ARBA" id="ARBA00007228"/>
    </source>
</evidence>
<dbReference type="Gene3D" id="3.30.1330.30">
    <property type="match status" value="1"/>
</dbReference>
<dbReference type="InterPro" id="IPR029028">
    <property type="entry name" value="Alpha/beta_knot_MTases"/>
</dbReference>
<protein>
    <submittedName>
        <fullName evidence="5">RNA methyltransferase, TrmH family, group 3</fullName>
    </submittedName>
</protein>
<name>D3F143_CONWI</name>
<dbReference type="PANTHER" id="PTHR46429">
    <property type="entry name" value="23S RRNA (GUANOSINE-2'-O-)-METHYLTRANSFERASE RLMB"/>
    <property type="match status" value="1"/>
</dbReference>
<dbReference type="Proteomes" id="UP000008229">
    <property type="component" value="Chromosome"/>
</dbReference>
<dbReference type="CDD" id="cd18103">
    <property type="entry name" value="SpoU-like_RlmB"/>
    <property type="match status" value="1"/>
</dbReference>
<dbReference type="SMART" id="SM00967">
    <property type="entry name" value="SpoU_sub_bind"/>
    <property type="match status" value="1"/>
</dbReference>
<dbReference type="HOGENOM" id="CLU_021322_0_1_11"/>
<proteinExistence type="inferred from homology"/>
<dbReference type="EMBL" id="CP001854">
    <property type="protein sequence ID" value="ADB50119.1"/>
    <property type="molecule type" value="Genomic_DNA"/>
</dbReference>
<reference evidence="6" key="2">
    <citation type="submission" date="2010-01" db="EMBL/GenBank/DDBJ databases">
        <title>The complete genome of Conexibacter woesei DSM 14684.</title>
        <authorList>
            <consortium name="US DOE Joint Genome Institute (JGI-PGF)"/>
            <person name="Lucas S."/>
            <person name="Copeland A."/>
            <person name="Lapidus A."/>
            <person name="Glavina del Rio T."/>
            <person name="Dalin E."/>
            <person name="Tice H."/>
            <person name="Bruce D."/>
            <person name="Goodwin L."/>
            <person name="Pitluck S."/>
            <person name="Kyrpides N."/>
            <person name="Mavromatis K."/>
            <person name="Ivanova N."/>
            <person name="Mikhailova N."/>
            <person name="Chertkov O."/>
            <person name="Brettin T."/>
            <person name="Detter J.C."/>
            <person name="Han C."/>
            <person name="Larimer F."/>
            <person name="Land M."/>
            <person name="Hauser L."/>
            <person name="Markowitz V."/>
            <person name="Cheng J.-F."/>
            <person name="Hugenholtz P."/>
            <person name="Woyke T."/>
            <person name="Wu D."/>
            <person name="Pukall R."/>
            <person name="Steenblock K."/>
            <person name="Schneider S."/>
            <person name="Klenk H.-P."/>
            <person name="Eisen J.A."/>
        </authorList>
    </citation>
    <scope>NUCLEOTIDE SEQUENCE [LARGE SCALE GENOMIC DNA]</scope>
    <source>
        <strain evidence="6">DSM 14684 / CIP 108061 / JCM 11494 / NBRC 100937 / ID131577</strain>
    </source>
</reference>
<dbReference type="PANTHER" id="PTHR46429:SF1">
    <property type="entry name" value="23S RRNA (GUANOSINE-2'-O-)-METHYLTRANSFERASE RLMB"/>
    <property type="match status" value="1"/>
</dbReference>
<keyword evidence="3 5" id="KW-0808">Transferase</keyword>
<gene>
    <name evidence="5" type="ordered locus">Cwoe_1692</name>
</gene>
<dbReference type="NCBIfam" id="TIGR00186">
    <property type="entry name" value="rRNA_methyl_3"/>
    <property type="match status" value="1"/>
</dbReference>
<keyword evidence="6" id="KW-1185">Reference proteome</keyword>
<dbReference type="Pfam" id="PF08032">
    <property type="entry name" value="SpoU_sub_bind"/>
    <property type="match status" value="1"/>
</dbReference>
<dbReference type="GO" id="GO:0003723">
    <property type="term" value="F:RNA binding"/>
    <property type="evidence" value="ECO:0007669"/>
    <property type="project" value="InterPro"/>
</dbReference>
<dbReference type="Gene3D" id="3.40.1280.10">
    <property type="match status" value="1"/>
</dbReference>
<evidence type="ECO:0000313" key="5">
    <source>
        <dbReference type="EMBL" id="ADB50119.1"/>
    </source>
</evidence>
<dbReference type="eggNOG" id="COG0566">
    <property type="taxonomic scope" value="Bacteria"/>
</dbReference>
<keyword evidence="2 5" id="KW-0489">Methyltransferase</keyword>
<comment type="similarity">
    <text evidence="1">Belongs to the class IV-like SAM-binding methyltransferase superfamily. RNA methyltransferase TrmH family.</text>
</comment>
<reference evidence="5 6" key="1">
    <citation type="journal article" date="2010" name="Stand. Genomic Sci.">
        <title>Complete genome sequence of Conexibacter woesei type strain (ID131577).</title>
        <authorList>
            <person name="Pukall R."/>
            <person name="Lapidus A."/>
            <person name="Glavina Del Rio T."/>
            <person name="Copeland A."/>
            <person name="Tice H."/>
            <person name="Cheng J.-F."/>
            <person name="Lucas S."/>
            <person name="Chen F."/>
            <person name="Nolan M."/>
            <person name="Bruce D."/>
            <person name="Goodwin L."/>
            <person name="Pitluck S."/>
            <person name="Mavromatis K."/>
            <person name="Ivanova N."/>
            <person name="Ovchinnikova G."/>
            <person name="Pati A."/>
            <person name="Chen A."/>
            <person name="Palaniappan K."/>
            <person name="Land M."/>
            <person name="Hauser L."/>
            <person name="Chang Y.-J."/>
            <person name="Jeffries C.D."/>
            <person name="Chain P."/>
            <person name="Meincke L."/>
            <person name="Sims D."/>
            <person name="Brettin T."/>
            <person name="Detter J.C."/>
            <person name="Rohde M."/>
            <person name="Goeker M."/>
            <person name="Bristow J."/>
            <person name="Eisen J.A."/>
            <person name="Markowitz V."/>
            <person name="Kyrpides N.C."/>
            <person name="Klenk H.-P."/>
            <person name="Hugenholtz P."/>
        </authorList>
    </citation>
    <scope>NUCLEOTIDE SEQUENCE [LARGE SCALE GENOMIC DNA]</scope>
    <source>
        <strain evidence="6">DSM 14684 / CIP 108061 / JCM 11494 / NBRC 100937 / ID131577</strain>
    </source>
</reference>
<evidence type="ECO:0000256" key="2">
    <source>
        <dbReference type="ARBA" id="ARBA00022603"/>
    </source>
</evidence>
<dbReference type="SUPFAM" id="SSF55315">
    <property type="entry name" value="L30e-like"/>
    <property type="match status" value="1"/>
</dbReference>
<feature type="domain" description="RNA 2-O ribose methyltransferase substrate binding" evidence="4">
    <location>
        <begin position="21"/>
        <end position="96"/>
    </location>
</feature>
<dbReference type="GO" id="GO:0032259">
    <property type="term" value="P:methylation"/>
    <property type="evidence" value="ECO:0007669"/>
    <property type="project" value="UniProtKB-KW"/>
</dbReference>
<evidence type="ECO:0000259" key="4">
    <source>
        <dbReference type="SMART" id="SM00967"/>
    </source>
</evidence>
<dbReference type="InterPro" id="IPR001537">
    <property type="entry name" value="SpoU_MeTrfase"/>
</dbReference>
<dbReference type="Pfam" id="PF00588">
    <property type="entry name" value="SpoU_methylase"/>
    <property type="match status" value="1"/>
</dbReference>
<dbReference type="KEGG" id="cwo:Cwoe_1692"/>
<evidence type="ECO:0000256" key="3">
    <source>
        <dbReference type="ARBA" id="ARBA00022679"/>
    </source>
</evidence>
<dbReference type="InterPro" id="IPR013123">
    <property type="entry name" value="SpoU_subst-bd"/>
</dbReference>
<dbReference type="STRING" id="469383.Cwoe_1692"/>
<dbReference type="InterPro" id="IPR029026">
    <property type="entry name" value="tRNA_m1G_MTases_N"/>
</dbReference>
<dbReference type="SUPFAM" id="SSF75217">
    <property type="entry name" value="alpha/beta knot"/>
    <property type="match status" value="1"/>
</dbReference>
<accession>D3F143</accession>
<dbReference type="AlphaFoldDB" id="D3F143"/>
<sequence>MPAGAPAPTREPRTLPDDVTILYGRNAVHEALRGSREVQHIWATAHAVEEPWLAAVAHDASAVDVNVVADGGWIERRSGSPDHQGVCAQVAPFRYAYVDELLAVEHPLIVALDEIQDPQNLGAIARTAECAGATGLVIPARRSADVTPAVCKASAGAVEHLPIARARNLADFLGDARGVGAWVYGAEGDGGVPYTGVDYSGPGVVLVLGSEGRGLRPRVAASCDALIALPLRGRIGSLNVSAAASALLYEIVRQRG</sequence>
<dbReference type="GO" id="GO:0008173">
    <property type="term" value="F:RNA methyltransferase activity"/>
    <property type="evidence" value="ECO:0007669"/>
    <property type="project" value="InterPro"/>
</dbReference>
<organism evidence="5 6">
    <name type="scientific">Conexibacter woesei (strain DSM 14684 / CCUG 47730 / CIP 108061 / JCM 11494 / NBRC 100937 / ID131577)</name>
    <dbReference type="NCBI Taxonomy" id="469383"/>
    <lineage>
        <taxon>Bacteria</taxon>
        <taxon>Bacillati</taxon>
        <taxon>Actinomycetota</taxon>
        <taxon>Thermoleophilia</taxon>
        <taxon>Solirubrobacterales</taxon>
        <taxon>Conexibacteraceae</taxon>
        <taxon>Conexibacter</taxon>
    </lineage>
</organism>
<dbReference type="InterPro" id="IPR004441">
    <property type="entry name" value="rRNA_MeTrfase_TrmH"/>
</dbReference>
<evidence type="ECO:0000313" key="6">
    <source>
        <dbReference type="Proteomes" id="UP000008229"/>
    </source>
</evidence>
<dbReference type="InterPro" id="IPR029064">
    <property type="entry name" value="Ribosomal_eL30-like_sf"/>
</dbReference>
<dbReference type="GO" id="GO:0005829">
    <property type="term" value="C:cytosol"/>
    <property type="evidence" value="ECO:0007669"/>
    <property type="project" value="TreeGrafter"/>
</dbReference>
<dbReference type="GO" id="GO:0006396">
    <property type="term" value="P:RNA processing"/>
    <property type="evidence" value="ECO:0007669"/>
    <property type="project" value="InterPro"/>
</dbReference>